<protein>
    <recommendedName>
        <fullName evidence="3">Ribosome hibernation promoting factor</fullName>
        <shortName evidence="3">HPF</shortName>
    </recommendedName>
</protein>
<comment type="similarity">
    <text evidence="3">Belongs to the HPF/YfiA ribosome-associated protein family. Long HPF subfamily.</text>
</comment>
<comment type="function">
    <text evidence="3">Required for dimerization of active 70S ribosomes into 100S ribosomes in stationary phase; 100S ribosomes are translationally inactive and sometimes present during exponential growth.</text>
</comment>
<dbReference type="Gene3D" id="3.30.505.50">
    <property type="entry name" value="Sigma 54 modulation/S30EA ribosomal protein, C-terminal domain"/>
    <property type="match status" value="1"/>
</dbReference>
<organism evidence="6 7">
    <name type="scientific">Helcobacillus massiliensis</name>
    <dbReference type="NCBI Taxonomy" id="521392"/>
    <lineage>
        <taxon>Bacteria</taxon>
        <taxon>Bacillati</taxon>
        <taxon>Actinomycetota</taxon>
        <taxon>Actinomycetes</taxon>
        <taxon>Micrococcales</taxon>
        <taxon>Dermabacteraceae</taxon>
        <taxon>Helcobacillus</taxon>
    </lineage>
</organism>
<keyword evidence="2 3" id="KW-0810">Translation regulation</keyword>
<comment type="caution">
    <text evidence="6">The sequence shown here is derived from an EMBL/GenBank/DDBJ whole genome shotgun (WGS) entry which is preliminary data.</text>
</comment>
<dbReference type="CDD" id="cd00552">
    <property type="entry name" value="RaiA"/>
    <property type="match status" value="1"/>
</dbReference>
<evidence type="ECO:0000256" key="1">
    <source>
        <dbReference type="ARBA" id="ARBA00022490"/>
    </source>
</evidence>
<dbReference type="Pfam" id="PF16321">
    <property type="entry name" value="Ribosom_S30AE_C"/>
    <property type="match status" value="1"/>
</dbReference>
<gene>
    <name evidence="3" type="primary">hpf</name>
    <name evidence="6" type="ORF">FHX50_000235</name>
</gene>
<dbReference type="GO" id="GO:0022627">
    <property type="term" value="C:cytosolic small ribosomal subunit"/>
    <property type="evidence" value="ECO:0007669"/>
    <property type="project" value="TreeGrafter"/>
</dbReference>
<dbReference type="InterPro" id="IPR038416">
    <property type="entry name" value="Ribosom_S30AE_C_sf"/>
</dbReference>
<feature type="region of interest" description="Disordered" evidence="4">
    <location>
        <begin position="135"/>
        <end position="156"/>
    </location>
</feature>
<dbReference type="SUPFAM" id="SSF69754">
    <property type="entry name" value="Ribosome binding protein Y (YfiA homologue)"/>
    <property type="match status" value="1"/>
</dbReference>
<dbReference type="InterPro" id="IPR050574">
    <property type="entry name" value="HPF/YfiA_ribosome-assoc"/>
</dbReference>
<dbReference type="HAMAP" id="MF_00839">
    <property type="entry name" value="HPF"/>
    <property type="match status" value="1"/>
</dbReference>
<dbReference type="InterPro" id="IPR003489">
    <property type="entry name" value="RHF/RaiA"/>
</dbReference>
<dbReference type="AlphaFoldDB" id="A0A839QX80"/>
<keyword evidence="1 3" id="KW-0963">Cytoplasm</keyword>
<dbReference type="RefSeq" id="WP_183373673.1">
    <property type="nucleotide sequence ID" value="NZ_CBCSFZ010000003.1"/>
</dbReference>
<accession>A0A839QX80</accession>
<sequence length="220" mass="25474">MDINVAGRHTDVTERFQRHINDKLDKVNQLAPNASRTDVVVMTEKNPRLADQKERIELTVHDNGTVIRSEASAADQYAALDLAYDKLMERLRRLRDRRKDRRKGRDRAHQVETESLRTMGEDQVHMDRLIEEQKERTATGSIEAVDPEPDTAADAPESPVVIREKKHKAEPMTIDDALYRMELVGHDFFLFVDKDTNHPKVVYRRKGWNYGVIELDTDSQ</sequence>
<evidence type="ECO:0000313" key="6">
    <source>
        <dbReference type="EMBL" id="MBB3021987.1"/>
    </source>
</evidence>
<evidence type="ECO:0000256" key="3">
    <source>
        <dbReference type="HAMAP-Rule" id="MF_00839"/>
    </source>
</evidence>
<evidence type="ECO:0000313" key="7">
    <source>
        <dbReference type="Proteomes" id="UP000568050"/>
    </source>
</evidence>
<dbReference type="InterPro" id="IPR034694">
    <property type="entry name" value="HPF_long/plastid"/>
</dbReference>
<dbReference type="InterPro" id="IPR032528">
    <property type="entry name" value="Ribosom_S30AE_C"/>
</dbReference>
<dbReference type="EMBL" id="JACHWP010000001">
    <property type="protein sequence ID" value="MBB3021987.1"/>
    <property type="molecule type" value="Genomic_DNA"/>
</dbReference>
<evidence type="ECO:0000256" key="4">
    <source>
        <dbReference type="SAM" id="MobiDB-lite"/>
    </source>
</evidence>
<dbReference type="Pfam" id="PF02482">
    <property type="entry name" value="Ribosomal_S30AE"/>
    <property type="match status" value="1"/>
</dbReference>
<dbReference type="GO" id="GO:0045900">
    <property type="term" value="P:negative regulation of translational elongation"/>
    <property type="evidence" value="ECO:0007669"/>
    <property type="project" value="TreeGrafter"/>
</dbReference>
<dbReference type="GO" id="GO:0043024">
    <property type="term" value="F:ribosomal small subunit binding"/>
    <property type="evidence" value="ECO:0007669"/>
    <property type="project" value="TreeGrafter"/>
</dbReference>
<dbReference type="FunFam" id="3.30.505.50:FF:000002">
    <property type="entry name" value="Ribosome hibernation promoting factor"/>
    <property type="match status" value="1"/>
</dbReference>
<keyword evidence="7" id="KW-1185">Reference proteome</keyword>
<proteinExistence type="inferred from homology"/>
<dbReference type="NCBIfam" id="TIGR00741">
    <property type="entry name" value="yfiA"/>
    <property type="match status" value="1"/>
</dbReference>
<dbReference type="Gene3D" id="3.30.160.100">
    <property type="entry name" value="Ribosome hibernation promotion factor-like"/>
    <property type="match status" value="1"/>
</dbReference>
<comment type="subunit">
    <text evidence="3">Interacts with 100S ribosomes.</text>
</comment>
<reference evidence="6 7" key="1">
    <citation type="submission" date="2020-08" db="EMBL/GenBank/DDBJ databases">
        <title>Sequencing the genomes of 1000 actinobacteria strains.</title>
        <authorList>
            <person name="Klenk H.-P."/>
        </authorList>
    </citation>
    <scope>NUCLEOTIDE SEQUENCE [LARGE SCALE GENOMIC DNA]</scope>
    <source>
        <strain evidence="6 7">DSM 23040</strain>
    </source>
</reference>
<evidence type="ECO:0000259" key="5">
    <source>
        <dbReference type="Pfam" id="PF16321"/>
    </source>
</evidence>
<comment type="subcellular location">
    <subcellularLocation>
        <location evidence="3">Cytoplasm</location>
    </subcellularLocation>
</comment>
<dbReference type="PANTHER" id="PTHR33231">
    <property type="entry name" value="30S RIBOSOMAL PROTEIN"/>
    <property type="match status" value="1"/>
</dbReference>
<name>A0A839QX80_9MICO</name>
<dbReference type="Proteomes" id="UP000568050">
    <property type="component" value="Unassembled WGS sequence"/>
</dbReference>
<evidence type="ECO:0000256" key="2">
    <source>
        <dbReference type="ARBA" id="ARBA00022845"/>
    </source>
</evidence>
<feature type="domain" description="Sigma 54 modulation/S30EA ribosomal protein C-terminal" evidence="5">
    <location>
        <begin position="157"/>
        <end position="212"/>
    </location>
</feature>
<dbReference type="InterPro" id="IPR036567">
    <property type="entry name" value="RHF-like"/>
</dbReference>
<dbReference type="PANTHER" id="PTHR33231:SF1">
    <property type="entry name" value="30S RIBOSOMAL PROTEIN"/>
    <property type="match status" value="1"/>
</dbReference>